<dbReference type="InterPro" id="IPR003594">
    <property type="entry name" value="HATPase_dom"/>
</dbReference>
<dbReference type="PANTHER" id="PTHR40448">
    <property type="entry name" value="TWO-COMPONENT SENSOR HISTIDINE KINASE"/>
    <property type="match status" value="1"/>
</dbReference>
<evidence type="ECO:0000259" key="2">
    <source>
        <dbReference type="SMART" id="SM00387"/>
    </source>
</evidence>
<dbReference type="InterPro" id="IPR036890">
    <property type="entry name" value="HATPase_C_sf"/>
</dbReference>
<comment type="caution">
    <text evidence="3">The sequence shown here is derived from an EMBL/GenBank/DDBJ whole genome shotgun (WGS) entry which is preliminary data.</text>
</comment>
<keyword evidence="1" id="KW-0812">Transmembrane</keyword>
<feature type="transmembrane region" description="Helical" evidence="1">
    <location>
        <begin position="83"/>
        <end position="104"/>
    </location>
</feature>
<protein>
    <submittedName>
        <fullName evidence="3">ATP-binding protein</fullName>
    </submittedName>
</protein>
<dbReference type="RefSeq" id="WP_160561870.1">
    <property type="nucleotide sequence ID" value="NZ_QZDT01000055.1"/>
</dbReference>
<feature type="transmembrane region" description="Helical" evidence="1">
    <location>
        <begin position="148"/>
        <end position="169"/>
    </location>
</feature>
<dbReference type="AlphaFoldDB" id="A0A9X5BJF5"/>
<dbReference type="GO" id="GO:0042802">
    <property type="term" value="F:identical protein binding"/>
    <property type="evidence" value="ECO:0007669"/>
    <property type="project" value="TreeGrafter"/>
</dbReference>
<evidence type="ECO:0000313" key="4">
    <source>
        <dbReference type="Proteomes" id="UP001154420"/>
    </source>
</evidence>
<keyword evidence="4" id="KW-1185">Reference proteome</keyword>
<dbReference type="OrthoDB" id="9816523at2"/>
<feature type="transmembrane region" description="Helical" evidence="1">
    <location>
        <begin position="116"/>
        <end position="136"/>
    </location>
</feature>
<accession>A0A9X5BJF5</accession>
<dbReference type="GO" id="GO:0005524">
    <property type="term" value="F:ATP binding"/>
    <property type="evidence" value="ECO:0007669"/>
    <property type="project" value="UniProtKB-KW"/>
</dbReference>
<feature type="transmembrane region" description="Helical" evidence="1">
    <location>
        <begin position="42"/>
        <end position="71"/>
    </location>
</feature>
<evidence type="ECO:0000256" key="1">
    <source>
        <dbReference type="SAM" id="Phobius"/>
    </source>
</evidence>
<dbReference type="Pfam" id="PF14501">
    <property type="entry name" value="HATPase_c_5"/>
    <property type="match status" value="1"/>
</dbReference>
<dbReference type="SMART" id="SM00387">
    <property type="entry name" value="HATPase_c"/>
    <property type="match status" value="1"/>
</dbReference>
<dbReference type="SUPFAM" id="SSF55874">
    <property type="entry name" value="ATPase domain of HSP90 chaperone/DNA topoisomerase II/histidine kinase"/>
    <property type="match status" value="1"/>
</dbReference>
<dbReference type="PANTHER" id="PTHR40448:SF1">
    <property type="entry name" value="TWO-COMPONENT SENSOR HISTIDINE KINASE"/>
    <property type="match status" value="1"/>
</dbReference>
<dbReference type="Proteomes" id="UP001154420">
    <property type="component" value="Unassembled WGS sequence"/>
</dbReference>
<dbReference type="Gene3D" id="3.30.565.10">
    <property type="entry name" value="Histidine kinase-like ATPase, C-terminal domain"/>
    <property type="match status" value="1"/>
</dbReference>
<reference evidence="3" key="1">
    <citation type="submission" date="2018-09" db="EMBL/GenBank/DDBJ databases">
        <title>Murine metabolic-syndrome-specific gut microbial biobank.</title>
        <authorList>
            <person name="Liu C."/>
        </authorList>
    </citation>
    <scope>NUCLEOTIDE SEQUENCE</scope>
    <source>
        <strain evidence="3">D42-62</strain>
    </source>
</reference>
<evidence type="ECO:0000313" key="3">
    <source>
        <dbReference type="EMBL" id="NBJ94893.1"/>
    </source>
</evidence>
<keyword evidence="3" id="KW-0547">Nucleotide-binding</keyword>
<organism evidence="3 4">
    <name type="scientific">Parablautia muri</name>
    <dbReference type="NCBI Taxonomy" id="2320879"/>
    <lineage>
        <taxon>Bacteria</taxon>
        <taxon>Bacillati</taxon>
        <taxon>Bacillota</taxon>
        <taxon>Clostridia</taxon>
        <taxon>Lachnospirales</taxon>
        <taxon>Lachnospiraceae</taxon>
        <taxon>Parablautia</taxon>
    </lineage>
</organism>
<feature type="transmembrane region" description="Helical" evidence="1">
    <location>
        <begin position="175"/>
        <end position="195"/>
    </location>
</feature>
<keyword evidence="1" id="KW-0472">Membrane</keyword>
<proteinExistence type="predicted"/>
<feature type="domain" description="Histidine kinase/HSP90-like ATPase" evidence="2">
    <location>
        <begin position="313"/>
        <end position="416"/>
    </location>
</feature>
<dbReference type="InterPro" id="IPR032834">
    <property type="entry name" value="NatK-like_C"/>
</dbReference>
<gene>
    <name evidence="3" type="ORF">D5281_20530</name>
</gene>
<keyword evidence="1" id="KW-1133">Transmembrane helix</keyword>
<name>A0A9X5BJF5_9FIRM</name>
<dbReference type="EMBL" id="QZDT01000055">
    <property type="protein sequence ID" value="NBJ94893.1"/>
    <property type="molecule type" value="Genomic_DNA"/>
</dbReference>
<dbReference type="CDD" id="cd16935">
    <property type="entry name" value="HATPase_AgrC-ComD-like"/>
    <property type="match status" value="1"/>
</dbReference>
<sequence>MDGIVITLSTNLFRTFIIRKFMSVYFQIDIENKKKEKGVYCLFFLFTSIVYLIFHFPPANIMTNLLLIYLITQIYEGKQKKKILVTFLIYGINMICDIIAVYSCNDYMIGKNQNEMTVYITVFLIAVCEFFIEKFLVKNRKADFIPPYLSILIAIPIISIVLLLIMIMNNLNHRILLVSVGTGILFMNLLIFYLYDVLLSAYVKLEENAIFERQLASYSNQLNVMMQSEEKLMALRHDMKHHLNELSIMANQNEDSEVMHYIQNIYTYFSNPNEYISSGNKEIDSLVNYMLNKAERILERVDYKINVPKELDINSFDLNIIVGNLLENAIDAAKDSEEKWIEVSLSYEQGILFIRIRNSFDNVVQRRGNTYLTTKKKTVGHGIGLQNVKKVVDNYKGEMQILDSDNIFDVKIILYTLLLK</sequence>
<keyword evidence="3" id="KW-0067">ATP-binding</keyword>